<dbReference type="Proteomes" id="UP000220922">
    <property type="component" value="Unassembled WGS sequence"/>
</dbReference>
<gene>
    <name evidence="2" type="ORF">A9Q02_19550</name>
</gene>
<evidence type="ECO:0000313" key="2">
    <source>
        <dbReference type="EMBL" id="PDV97074.1"/>
    </source>
</evidence>
<evidence type="ECO:0000259" key="1">
    <source>
        <dbReference type="Pfam" id="PF00535"/>
    </source>
</evidence>
<feature type="domain" description="Glycosyltransferase 2-like" evidence="1">
    <location>
        <begin position="8"/>
        <end position="129"/>
    </location>
</feature>
<comment type="caution">
    <text evidence="2">The sequence shown here is derived from an EMBL/GenBank/DDBJ whole genome shotgun (WGS) entry which is preliminary data.</text>
</comment>
<dbReference type="InterPro" id="IPR050834">
    <property type="entry name" value="Glycosyltransf_2"/>
</dbReference>
<dbReference type="PANTHER" id="PTHR43685">
    <property type="entry name" value="GLYCOSYLTRANSFERASE"/>
    <property type="match status" value="1"/>
</dbReference>
<dbReference type="EMBL" id="LYXE01000167">
    <property type="protein sequence ID" value="PDV97074.1"/>
    <property type="molecule type" value="Genomic_DNA"/>
</dbReference>
<dbReference type="InterPro" id="IPR001173">
    <property type="entry name" value="Glyco_trans_2-like"/>
</dbReference>
<evidence type="ECO:0000313" key="3">
    <source>
        <dbReference type="Proteomes" id="UP000220922"/>
    </source>
</evidence>
<organism evidence="2 3">
    <name type="scientific">Candidatus Chloroploca asiatica</name>
    <dbReference type="NCBI Taxonomy" id="1506545"/>
    <lineage>
        <taxon>Bacteria</taxon>
        <taxon>Bacillati</taxon>
        <taxon>Chloroflexota</taxon>
        <taxon>Chloroflexia</taxon>
        <taxon>Chloroflexales</taxon>
        <taxon>Chloroflexineae</taxon>
        <taxon>Oscillochloridaceae</taxon>
        <taxon>Candidatus Chloroploca</taxon>
    </lineage>
</organism>
<name>A0A2H3KH45_9CHLR</name>
<dbReference type="PANTHER" id="PTHR43685:SF2">
    <property type="entry name" value="GLYCOSYLTRANSFERASE 2-LIKE DOMAIN-CONTAINING PROTEIN"/>
    <property type="match status" value="1"/>
</dbReference>
<protein>
    <recommendedName>
        <fullName evidence="1">Glycosyltransferase 2-like domain-containing protein</fullName>
    </recommendedName>
</protein>
<dbReference type="SUPFAM" id="SSF53448">
    <property type="entry name" value="Nucleotide-diphospho-sugar transferases"/>
    <property type="match status" value="1"/>
</dbReference>
<dbReference type="RefSeq" id="WP_172451202.1">
    <property type="nucleotide sequence ID" value="NZ_LYXE01000167.1"/>
</dbReference>
<reference evidence="2 3" key="1">
    <citation type="submission" date="2016-05" db="EMBL/GenBank/DDBJ databases">
        <authorList>
            <person name="Lavstsen T."/>
            <person name="Jespersen J.S."/>
        </authorList>
    </citation>
    <scope>NUCLEOTIDE SEQUENCE [LARGE SCALE GENOMIC DNA]</scope>
    <source>
        <strain evidence="2 3">B7-9</strain>
    </source>
</reference>
<dbReference type="Gene3D" id="3.90.550.10">
    <property type="entry name" value="Spore Coat Polysaccharide Biosynthesis Protein SpsA, Chain A"/>
    <property type="match status" value="1"/>
</dbReference>
<dbReference type="InterPro" id="IPR029044">
    <property type="entry name" value="Nucleotide-diphossugar_trans"/>
</dbReference>
<dbReference type="CDD" id="cd00761">
    <property type="entry name" value="Glyco_tranf_GTA_type"/>
    <property type="match status" value="1"/>
</dbReference>
<accession>A0A2H3KH45</accession>
<proteinExistence type="predicted"/>
<dbReference type="AlphaFoldDB" id="A0A2H3KH45"/>
<dbReference type="Pfam" id="PF00535">
    <property type="entry name" value="Glycos_transf_2"/>
    <property type="match status" value="1"/>
</dbReference>
<sequence length="237" mass="26590">MAANNTISVIIPVYNGERFLAEALQSVLDQTLPPDEIIVVDDGSTDNSATIARSFGSPVRVLTQANLGPAAARNLGVAHTTGDLLAFLDADDLWLPNKLARQLHVLQDDPTCEAVLGGMENFISPELDEYQHQMLARSANQGGTHHVGTLLIRRAAFQRIGPFDERWRHGEFIEWWARAMQFHLSYVALPDLVLRRRLHAHNLTRREQDGRREYLGMLRELIAQRRTLAKQAEEPSG</sequence>
<keyword evidence="3" id="KW-1185">Reference proteome</keyword>